<organism evidence="1 2">
    <name type="scientific">Limosilactobacillus reuteri</name>
    <name type="common">Lactobacillus reuteri</name>
    <dbReference type="NCBI Taxonomy" id="1598"/>
    <lineage>
        <taxon>Bacteria</taxon>
        <taxon>Bacillati</taxon>
        <taxon>Bacillota</taxon>
        <taxon>Bacilli</taxon>
        <taxon>Lactobacillales</taxon>
        <taxon>Lactobacillaceae</taxon>
        <taxon>Limosilactobacillus</taxon>
    </lineage>
</organism>
<protein>
    <submittedName>
        <fullName evidence="1">Uncharacterized protein</fullName>
    </submittedName>
</protein>
<reference evidence="1 2" key="1">
    <citation type="submission" date="2014-06" db="EMBL/GenBank/DDBJ databases">
        <title>Genetic determinant of reutericyclin biosynthesis of Lactobacillus reuteri.</title>
        <authorList>
            <person name="Lin X."/>
            <person name="Duar R."/>
            <person name="Walter J."/>
            <person name="Gaenzle M."/>
        </authorList>
    </citation>
    <scope>NUCLEOTIDE SEQUENCE [LARGE SCALE GENOMIC DNA]</scope>
    <source>
        <strain evidence="1 2">LTH2584</strain>
    </source>
</reference>
<dbReference type="Proteomes" id="UP000027731">
    <property type="component" value="Unassembled WGS sequence"/>
</dbReference>
<evidence type="ECO:0000313" key="1">
    <source>
        <dbReference type="EMBL" id="KEK16079.1"/>
    </source>
</evidence>
<dbReference type="AlphaFoldDB" id="A0A073JQV3"/>
<name>A0A073JQV3_LIMRT</name>
<comment type="caution">
    <text evidence="1">The sequence shown here is derived from an EMBL/GenBank/DDBJ whole genome shotgun (WGS) entry which is preliminary data.</text>
</comment>
<dbReference type="EMBL" id="JOSX01000010">
    <property type="protein sequence ID" value="KEK16079.1"/>
    <property type="molecule type" value="Genomic_DNA"/>
</dbReference>
<accession>A0A073JQV3</accession>
<proteinExistence type="predicted"/>
<evidence type="ECO:0000313" key="2">
    <source>
        <dbReference type="Proteomes" id="UP000027731"/>
    </source>
</evidence>
<dbReference type="PATRIC" id="fig|1598.90.peg.482"/>
<sequence length="76" mass="9587">MSSSRARNHQDLVWEAQHFKHFHRRYVKHFMIRSYHSKTRWRQLRRECHMNIFSYLYLHATRIKSTPRGKWSDNNE</sequence>
<gene>
    <name evidence="1" type="ORF">LR3_08385</name>
</gene>